<dbReference type="OrthoDB" id="26872at2"/>
<keyword evidence="2" id="KW-0732">Signal</keyword>
<dbReference type="AlphaFoldDB" id="A0A4Q7UV76"/>
<dbReference type="Proteomes" id="UP000291591">
    <property type="component" value="Unassembled WGS sequence"/>
</dbReference>
<accession>A0A4Q7UV76</accession>
<dbReference type="Gene3D" id="1.20.1260.10">
    <property type="match status" value="1"/>
</dbReference>
<evidence type="ECO:0000259" key="3">
    <source>
        <dbReference type="Pfam" id="PF03713"/>
    </source>
</evidence>
<dbReference type="PROSITE" id="PS51257">
    <property type="entry name" value="PROKAR_LIPOPROTEIN"/>
    <property type="match status" value="1"/>
</dbReference>
<feature type="region of interest" description="Disordered" evidence="1">
    <location>
        <begin position="25"/>
        <end position="51"/>
    </location>
</feature>
<feature type="domain" description="DUF305" evidence="3">
    <location>
        <begin position="57"/>
        <end position="206"/>
    </location>
</feature>
<gene>
    <name evidence="4" type="ORF">EV383_2552</name>
</gene>
<sequence>MKIKNVALAATSLAAALVLSACGSGDSPGTAAGAPPVPSSAASPGSQQVSAEHNAADIAFVQGMIPHHRQAVEMAKLADDRAGDGVKDLATRIEQAQGPEIEQMRGFLTAWGAPESGPMSSMPGMESGAMGGMQGMMSGQEMAQLGQASGAEFDRMFLQMMTAHHEGAVQMARTELSAGVNPQAKALAQQIIDAQQAEITEMRGLLG</sequence>
<feature type="chain" id="PRO_5039061104" evidence="2">
    <location>
        <begin position="22"/>
        <end position="207"/>
    </location>
</feature>
<evidence type="ECO:0000313" key="4">
    <source>
        <dbReference type="EMBL" id="RZT85675.1"/>
    </source>
</evidence>
<dbReference type="InterPro" id="IPR005183">
    <property type="entry name" value="DUF305_CopM-like"/>
</dbReference>
<organism evidence="4 5">
    <name type="scientific">Pseudonocardia sediminis</name>
    <dbReference type="NCBI Taxonomy" id="1397368"/>
    <lineage>
        <taxon>Bacteria</taxon>
        <taxon>Bacillati</taxon>
        <taxon>Actinomycetota</taxon>
        <taxon>Actinomycetes</taxon>
        <taxon>Pseudonocardiales</taxon>
        <taxon>Pseudonocardiaceae</taxon>
        <taxon>Pseudonocardia</taxon>
    </lineage>
</organism>
<dbReference type="PANTHER" id="PTHR36933">
    <property type="entry name" value="SLL0788 PROTEIN"/>
    <property type="match status" value="1"/>
</dbReference>
<dbReference type="EMBL" id="SHKL01000001">
    <property type="protein sequence ID" value="RZT85675.1"/>
    <property type="molecule type" value="Genomic_DNA"/>
</dbReference>
<dbReference type="InterPro" id="IPR012347">
    <property type="entry name" value="Ferritin-like"/>
</dbReference>
<keyword evidence="5" id="KW-1185">Reference proteome</keyword>
<evidence type="ECO:0000256" key="2">
    <source>
        <dbReference type="SAM" id="SignalP"/>
    </source>
</evidence>
<comment type="caution">
    <text evidence="4">The sequence shown here is derived from an EMBL/GenBank/DDBJ whole genome shotgun (WGS) entry which is preliminary data.</text>
</comment>
<feature type="signal peptide" evidence="2">
    <location>
        <begin position="1"/>
        <end position="21"/>
    </location>
</feature>
<evidence type="ECO:0000313" key="5">
    <source>
        <dbReference type="Proteomes" id="UP000291591"/>
    </source>
</evidence>
<protein>
    <submittedName>
        <fullName evidence="4">Uncharacterized protein (DUF305 family)</fullName>
    </submittedName>
</protein>
<dbReference type="PANTHER" id="PTHR36933:SF1">
    <property type="entry name" value="SLL0788 PROTEIN"/>
    <property type="match status" value="1"/>
</dbReference>
<evidence type="ECO:0000256" key="1">
    <source>
        <dbReference type="SAM" id="MobiDB-lite"/>
    </source>
</evidence>
<dbReference type="Pfam" id="PF03713">
    <property type="entry name" value="DUF305"/>
    <property type="match status" value="1"/>
</dbReference>
<reference evidence="4 5" key="1">
    <citation type="submission" date="2019-02" db="EMBL/GenBank/DDBJ databases">
        <title>Sequencing the genomes of 1000 actinobacteria strains.</title>
        <authorList>
            <person name="Klenk H.-P."/>
        </authorList>
    </citation>
    <scope>NUCLEOTIDE SEQUENCE [LARGE SCALE GENOMIC DNA]</scope>
    <source>
        <strain evidence="4 5">DSM 45779</strain>
    </source>
</reference>
<name>A0A4Q7UV76_PSEST</name>
<proteinExistence type="predicted"/>